<dbReference type="PANTHER" id="PTHR37984:SF5">
    <property type="entry name" value="PROTEIN NYNRIN-LIKE"/>
    <property type="match status" value="1"/>
</dbReference>
<keyword evidence="1" id="KW-0511">Multifunctional enzyme</keyword>
<dbReference type="GO" id="GO:0003676">
    <property type="term" value="F:nucleic acid binding"/>
    <property type="evidence" value="ECO:0007669"/>
    <property type="project" value="InterPro"/>
</dbReference>
<dbReference type="Gene3D" id="1.10.340.70">
    <property type="match status" value="1"/>
</dbReference>
<dbReference type="EMBL" id="JAUCMX010000012">
    <property type="protein sequence ID" value="KAK3528610.1"/>
    <property type="molecule type" value="Genomic_DNA"/>
</dbReference>
<dbReference type="FunFam" id="3.30.70.270:FF:000020">
    <property type="entry name" value="Transposon Tf2-6 polyprotein-like Protein"/>
    <property type="match status" value="1"/>
</dbReference>
<organism evidence="4 5">
    <name type="scientific">Hemibagrus guttatus</name>
    <dbReference type="NCBI Taxonomy" id="175788"/>
    <lineage>
        <taxon>Eukaryota</taxon>
        <taxon>Metazoa</taxon>
        <taxon>Chordata</taxon>
        <taxon>Craniata</taxon>
        <taxon>Vertebrata</taxon>
        <taxon>Euteleostomi</taxon>
        <taxon>Actinopterygii</taxon>
        <taxon>Neopterygii</taxon>
        <taxon>Teleostei</taxon>
        <taxon>Ostariophysi</taxon>
        <taxon>Siluriformes</taxon>
        <taxon>Bagridae</taxon>
        <taxon>Hemibagrus</taxon>
    </lineage>
</organism>
<evidence type="ECO:0000313" key="5">
    <source>
        <dbReference type="Proteomes" id="UP001274896"/>
    </source>
</evidence>
<dbReference type="SUPFAM" id="SSF53098">
    <property type="entry name" value="Ribonuclease H-like"/>
    <property type="match status" value="1"/>
</dbReference>
<evidence type="ECO:0000259" key="3">
    <source>
        <dbReference type="PROSITE" id="PS50994"/>
    </source>
</evidence>
<dbReference type="Pfam" id="PF17921">
    <property type="entry name" value="Integrase_H2C2"/>
    <property type="match status" value="1"/>
</dbReference>
<dbReference type="InterPro" id="IPR050951">
    <property type="entry name" value="Retrovirus_Pol_polyprotein"/>
</dbReference>
<comment type="caution">
    <text evidence="4">The sequence shown here is derived from an EMBL/GenBank/DDBJ whole genome shotgun (WGS) entry which is preliminary data.</text>
</comment>
<dbReference type="InterPro" id="IPR041577">
    <property type="entry name" value="RT_RNaseH_2"/>
</dbReference>
<evidence type="ECO:0000256" key="2">
    <source>
        <dbReference type="ARBA" id="ARBA00039658"/>
    </source>
</evidence>
<protein>
    <recommendedName>
        <fullName evidence="2">Gypsy retrotransposon integrase-like protein 1</fullName>
    </recommendedName>
</protein>
<dbReference type="InterPro" id="IPR043128">
    <property type="entry name" value="Rev_trsase/Diguanyl_cyclase"/>
</dbReference>
<reference evidence="4" key="1">
    <citation type="submission" date="2023-06" db="EMBL/GenBank/DDBJ databases">
        <title>Male Hemibagrus guttatus genome.</title>
        <authorList>
            <person name="Bian C."/>
        </authorList>
    </citation>
    <scope>NUCLEOTIDE SEQUENCE</scope>
    <source>
        <strain evidence="4">Male_cb2023</strain>
        <tissue evidence="4">Muscle</tissue>
    </source>
</reference>
<dbReference type="PROSITE" id="PS50994">
    <property type="entry name" value="INTEGRASE"/>
    <property type="match status" value="1"/>
</dbReference>
<dbReference type="SUPFAM" id="SSF56672">
    <property type="entry name" value="DNA/RNA polymerases"/>
    <property type="match status" value="1"/>
</dbReference>
<dbReference type="InterPro" id="IPR036397">
    <property type="entry name" value="RNaseH_sf"/>
</dbReference>
<dbReference type="FunFam" id="1.10.340.70:FF:000001">
    <property type="entry name" value="Retrovirus-related Pol polyprotein from transposon gypsy-like Protein"/>
    <property type="match status" value="1"/>
</dbReference>
<keyword evidence="5" id="KW-1185">Reference proteome</keyword>
<dbReference type="InterPro" id="IPR041588">
    <property type="entry name" value="Integrase_H2C2"/>
</dbReference>
<sequence length="474" mass="53723">MVTFLGYVISHQGVEMDVVKVRAVTEWPSTVRELLHFLGFANFYHRFIRGYSSVAGPLTSLLRGKPKKLSWTDQARTAFLQLKECFTTAPILRHPDPELPFVVEVDASCSGLGAVLSQRHGEPGKLHPCAFYSRKLMVAEGNYDVGNRELLAIKAALEDWHHWPEGARHPFQVLTDHRNLEYLRGAKRLNPRQARWAIFFTRFVFTVTYRPGSKNGKADALSRQFEMVNDPSKPKLILPATAILAPVQWDLMEEIRRAHTDEPPPASCPPVRTFVPQLFRQQVMQWVHNAPSSGHPGIHRSTQLTRRRFWWPSLGSDVEEYVRACSTCAQARTSRHLPEGLLEPLPSPRRPCSHLSVDFLTDLLDLEGFTTVMVVVDRFSKGCRLIPLKGLPTTMQSAKAMFQHVFRNFGLPKDNMSDRGSQFTSLVWGSLCACLGIGVSLSSGYHPQSNGQVERLNQEIGRFLRSYCSREQHR</sequence>
<gene>
    <name evidence="4" type="ORF">QTP70_005350</name>
</gene>
<dbReference type="CDD" id="cd09274">
    <property type="entry name" value="RNase_HI_RT_Ty3"/>
    <property type="match status" value="1"/>
</dbReference>
<dbReference type="Pfam" id="PF17919">
    <property type="entry name" value="RT_RNaseH_2"/>
    <property type="match status" value="1"/>
</dbReference>
<accession>A0AAE0QQC0</accession>
<evidence type="ECO:0000256" key="1">
    <source>
        <dbReference type="ARBA" id="ARBA00023268"/>
    </source>
</evidence>
<feature type="domain" description="Integrase catalytic" evidence="3">
    <location>
        <begin position="347"/>
        <end position="474"/>
    </location>
</feature>
<dbReference type="Gene3D" id="3.10.20.370">
    <property type="match status" value="1"/>
</dbReference>
<dbReference type="InterPro" id="IPR001584">
    <property type="entry name" value="Integrase_cat-core"/>
</dbReference>
<dbReference type="Proteomes" id="UP001274896">
    <property type="component" value="Unassembled WGS sequence"/>
</dbReference>
<dbReference type="Gene3D" id="3.30.70.270">
    <property type="match status" value="1"/>
</dbReference>
<dbReference type="Pfam" id="PF00665">
    <property type="entry name" value="rve"/>
    <property type="match status" value="1"/>
</dbReference>
<dbReference type="InterPro" id="IPR043502">
    <property type="entry name" value="DNA/RNA_pol_sf"/>
</dbReference>
<dbReference type="AlphaFoldDB" id="A0AAE0QQC0"/>
<dbReference type="GO" id="GO:0003824">
    <property type="term" value="F:catalytic activity"/>
    <property type="evidence" value="ECO:0007669"/>
    <property type="project" value="UniProtKB-KW"/>
</dbReference>
<dbReference type="InterPro" id="IPR012337">
    <property type="entry name" value="RNaseH-like_sf"/>
</dbReference>
<name>A0AAE0QQC0_9TELE</name>
<dbReference type="Gene3D" id="3.30.420.10">
    <property type="entry name" value="Ribonuclease H-like superfamily/Ribonuclease H"/>
    <property type="match status" value="1"/>
</dbReference>
<evidence type="ECO:0000313" key="4">
    <source>
        <dbReference type="EMBL" id="KAK3528610.1"/>
    </source>
</evidence>
<proteinExistence type="predicted"/>
<dbReference type="GO" id="GO:0015074">
    <property type="term" value="P:DNA integration"/>
    <property type="evidence" value="ECO:0007669"/>
    <property type="project" value="InterPro"/>
</dbReference>
<dbReference type="PANTHER" id="PTHR37984">
    <property type="entry name" value="PROTEIN CBG26694"/>
    <property type="match status" value="1"/>
</dbReference>